<protein>
    <submittedName>
        <fullName evidence="1">Uncharacterized protein</fullName>
    </submittedName>
</protein>
<dbReference type="Proteomes" id="UP001190700">
    <property type="component" value="Unassembled WGS sequence"/>
</dbReference>
<organism evidence="1 2">
    <name type="scientific">Cymbomonas tetramitiformis</name>
    <dbReference type="NCBI Taxonomy" id="36881"/>
    <lineage>
        <taxon>Eukaryota</taxon>
        <taxon>Viridiplantae</taxon>
        <taxon>Chlorophyta</taxon>
        <taxon>Pyramimonadophyceae</taxon>
        <taxon>Pyramimonadales</taxon>
        <taxon>Pyramimonadaceae</taxon>
        <taxon>Cymbomonas</taxon>
    </lineage>
</organism>
<evidence type="ECO:0000313" key="1">
    <source>
        <dbReference type="EMBL" id="KAK3250642.1"/>
    </source>
</evidence>
<keyword evidence="2" id="KW-1185">Reference proteome</keyword>
<sequence length="140" mass="16286">MWNLVEVKYFTYNTKVHSRLVMIGHCYKNVARLVDKVVRNKNAIDKDIEAGLDTYLLYGSSQLKGQIELTRFNLFGKADLFRISRKQRKFASFRSTLKRMVRTGKYFNNQLATSSSDIVQMTYEDSDVSDEEDLPERPGD</sequence>
<proteinExistence type="predicted"/>
<dbReference type="EMBL" id="LGRX02026584">
    <property type="protein sequence ID" value="KAK3250642.1"/>
    <property type="molecule type" value="Genomic_DNA"/>
</dbReference>
<name>A0AAE0F445_9CHLO</name>
<dbReference type="AlphaFoldDB" id="A0AAE0F445"/>
<gene>
    <name evidence="1" type="ORF">CYMTET_39987</name>
</gene>
<comment type="caution">
    <text evidence="1">The sequence shown here is derived from an EMBL/GenBank/DDBJ whole genome shotgun (WGS) entry which is preliminary data.</text>
</comment>
<accession>A0AAE0F445</accession>
<reference evidence="1 2" key="1">
    <citation type="journal article" date="2015" name="Genome Biol. Evol.">
        <title>Comparative Genomics of a Bacterivorous Green Alga Reveals Evolutionary Causalities and Consequences of Phago-Mixotrophic Mode of Nutrition.</title>
        <authorList>
            <person name="Burns J.A."/>
            <person name="Paasch A."/>
            <person name="Narechania A."/>
            <person name="Kim E."/>
        </authorList>
    </citation>
    <scope>NUCLEOTIDE SEQUENCE [LARGE SCALE GENOMIC DNA]</scope>
    <source>
        <strain evidence="1 2">PLY_AMNH</strain>
    </source>
</reference>
<evidence type="ECO:0000313" key="2">
    <source>
        <dbReference type="Proteomes" id="UP001190700"/>
    </source>
</evidence>